<proteinExistence type="predicted"/>
<dbReference type="Pfam" id="PF01738">
    <property type="entry name" value="DLH"/>
    <property type="match status" value="1"/>
</dbReference>
<dbReference type="AlphaFoldDB" id="A0A5K0XTN4"/>
<reference evidence="2" key="1">
    <citation type="submission" date="2019-09" db="EMBL/GenBank/DDBJ databases">
        <authorList>
            <person name="Zhang L."/>
        </authorList>
    </citation>
    <scope>NUCLEOTIDE SEQUENCE</scope>
</reference>
<gene>
    <name evidence="2" type="ORF">NYM_LOCUS5804</name>
</gene>
<dbReference type="EMBL" id="LR721776">
    <property type="protein sequence ID" value="VVV68063.1"/>
    <property type="molecule type" value="Genomic_DNA"/>
</dbReference>
<protein>
    <recommendedName>
        <fullName evidence="1">Dienelactone hydrolase domain-containing protein</fullName>
    </recommendedName>
</protein>
<dbReference type="InterPro" id="IPR002925">
    <property type="entry name" value="Dienelactn_hydro"/>
</dbReference>
<dbReference type="InterPro" id="IPR029058">
    <property type="entry name" value="AB_hydrolase_fold"/>
</dbReference>
<dbReference type="GO" id="GO:0016787">
    <property type="term" value="F:hydrolase activity"/>
    <property type="evidence" value="ECO:0007669"/>
    <property type="project" value="InterPro"/>
</dbReference>
<dbReference type="PANTHER" id="PTHR17630:SF44">
    <property type="entry name" value="PROTEIN AIM2"/>
    <property type="match status" value="1"/>
</dbReference>
<name>A0A5K0XTN4_9MAGN</name>
<sequence length="46" mass="5322">MNSFVKIFPGVGHGWTMRYKPGDGAAMKKAEEAYTHMIEWFTTYVH</sequence>
<accession>A0A5K0XTN4</accession>
<dbReference type="PANTHER" id="PTHR17630">
    <property type="entry name" value="DIENELACTONE HYDROLASE"/>
    <property type="match status" value="1"/>
</dbReference>
<feature type="domain" description="Dienelactone hydrolase" evidence="1">
    <location>
        <begin position="5"/>
        <end position="44"/>
    </location>
</feature>
<evidence type="ECO:0000259" key="1">
    <source>
        <dbReference type="Pfam" id="PF01738"/>
    </source>
</evidence>
<dbReference type="Gene3D" id="3.40.50.1820">
    <property type="entry name" value="alpha/beta hydrolase"/>
    <property type="match status" value="1"/>
</dbReference>
<evidence type="ECO:0000313" key="2">
    <source>
        <dbReference type="EMBL" id="VVV68063.1"/>
    </source>
</evidence>
<organism evidence="2">
    <name type="scientific">Nymphaea colorata</name>
    <name type="common">pocket water lily</name>
    <dbReference type="NCBI Taxonomy" id="210225"/>
    <lineage>
        <taxon>Eukaryota</taxon>
        <taxon>Viridiplantae</taxon>
        <taxon>Streptophyta</taxon>
        <taxon>Embryophyta</taxon>
        <taxon>Tracheophyta</taxon>
        <taxon>Spermatophyta</taxon>
        <taxon>Magnoliopsida</taxon>
        <taxon>Nymphaeales</taxon>
        <taxon>Nymphaeaceae</taxon>
        <taxon>Nymphaea</taxon>
    </lineage>
</organism>